<feature type="domain" description="EF-hand" evidence="5">
    <location>
        <begin position="5"/>
        <end position="40"/>
    </location>
</feature>
<keyword evidence="3 4" id="KW-0418">Kinase</keyword>
<evidence type="ECO:0000256" key="4">
    <source>
        <dbReference type="RuleBase" id="RU003330"/>
    </source>
</evidence>
<gene>
    <name evidence="6" type="primary">adk</name>
    <name evidence="6" type="ORF">AK812_SmicGene28348</name>
</gene>
<dbReference type="GO" id="GO:0006139">
    <property type="term" value="P:nucleobase-containing compound metabolic process"/>
    <property type="evidence" value="ECO:0007669"/>
    <property type="project" value="InterPro"/>
</dbReference>
<dbReference type="InterPro" id="IPR027417">
    <property type="entry name" value="P-loop_NTPase"/>
</dbReference>
<dbReference type="SUPFAM" id="SSF47473">
    <property type="entry name" value="EF-hand"/>
    <property type="match status" value="1"/>
</dbReference>
<dbReference type="InterPro" id="IPR002048">
    <property type="entry name" value="EF_hand_dom"/>
</dbReference>
<dbReference type="GO" id="GO:0005524">
    <property type="term" value="F:ATP binding"/>
    <property type="evidence" value="ECO:0007669"/>
    <property type="project" value="InterPro"/>
</dbReference>
<proteinExistence type="inferred from homology"/>
<dbReference type="InterPro" id="IPR000850">
    <property type="entry name" value="Adenylat/UMP-CMP_kin"/>
</dbReference>
<accession>A0A1Q9D4M5</accession>
<dbReference type="GO" id="GO:0005509">
    <property type="term" value="F:calcium ion binding"/>
    <property type="evidence" value="ECO:0007669"/>
    <property type="project" value="InterPro"/>
</dbReference>
<dbReference type="Pfam" id="PF00406">
    <property type="entry name" value="ADK"/>
    <property type="match status" value="1"/>
</dbReference>
<keyword evidence="2" id="KW-0547">Nucleotide-binding</keyword>
<dbReference type="HAMAP" id="MF_00235">
    <property type="entry name" value="Adenylate_kinase_Adk"/>
    <property type="match status" value="1"/>
</dbReference>
<dbReference type="PROSITE" id="PS50222">
    <property type="entry name" value="EF_HAND_2"/>
    <property type="match status" value="1"/>
</dbReference>
<dbReference type="AlphaFoldDB" id="A0A1Q9D4M5"/>
<dbReference type="OrthoDB" id="439792at2759"/>
<comment type="similarity">
    <text evidence="4">Belongs to the adenylate kinase family.</text>
</comment>
<evidence type="ECO:0000259" key="5">
    <source>
        <dbReference type="PROSITE" id="PS50222"/>
    </source>
</evidence>
<keyword evidence="1 4" id="KW-0808">Transferase</keyword>
<reference evidence="6 7" key="1">
    <citation type="submission" date="2016-02" db="EMBL/GenBank/DDBJ databases">
        <title>Genome analysis of coral dinoflagellate symbionts highlights evolutionary adaptations to a symbiotic lifestyle.</title>
        <authorList>
            <person name="Aranda M."/>
            <person name="Li Y."/>
            <person name="Liew Y.J."/>
            <person name="Baumgarten S."/>
            <person name="Simakov O."/>
            <person name="Wilson M."/>
            <person name="Piel J."/>
            <person name="Ashoor H."/>
            <person name="Bougouffa S."/>
            <person name="Bajic V.B."/>
            <person name="Ryu T."/>
            <person name="Ravasi T."/>
            <person name="Bayer T."/>
            <person name="Micklem G."/>
            <person name="Kim H."/>
            <person name="Bhak J."/>
            <person name="Lajeunesse T.C."/>
            <person name="Voolstra C.R."/>
        </authorList>
    </citation>
    <scope>NUCLEOTIDE SEQUENCE [LARGE SCALE GENOMIC DNA]</scope>
    <source>
        <strain evidence="6 7">CCMP2467</strain>
    </source>
</reference>
<dbReference type="Gene3D" id="3.40.50.300">
    <property type="entry name" value="P-loop containing nucleotide triphosphate hydrolases"/>
    <property type="match status" value="1"/>
</dbReference>
<dbReference type="PANTHER" id="PTHR23359">
    <property type="entry name" value="NUCLEOTIDE KINASE"/>
    <property type="match status" value="1"/>
</dbReference>
<evidence type="ECO:0000313" key="7">
    <source>
        <dbReference type="Proteomes" id="UP000186817"/>
    </source>
</evidence>
<name>A0A1Q9D4M5_SYMMI</name>
<dbReference type="PRINTS" id="PR00094">
    <property type="entry name" value="ADENYLTKNASE"/>
</dbReference>
<evidence type="ECO:0000256" key="1">
    <source>
        <dbReference type="ARBA" id="ARBA00022679"/>
    </source>
</evidence>
<organism evidence="6 7">
    <name type="scientific">Symbiodinium microadriaticum</name>
    <name type="common">Dinoflagellate</name>
    <name type="synonym">Zooxanthella microadriatica</name>
    <dbReference type="NCBI Taxonomy" id="2951"/>
    <lineage>
        <taxon>Eukaryota</taxon>
        <taxon>Sar</taxon>
        <taxon>Alveolata</taxon>
        <taxon>Dinophyceae</taxon>
        <taxon>Suessiales</taxon>
        <taxon>Symbiodiniaceae</taxon>
        <taxon>Symbiodinium</taxon>
    </lineage>
</organism>
<evidence type="ECO:0000313" key="6">
    <source>
        <dbReference type="EMBL" id="OLP90132.1"/>
    </source>
</evidence>
<comment type="caution">
    <text evidence="6">The sequence shown here is derived from an EMBL/GenBank/DDBJ whole genome shotgun (WGS) entry which is preliminary data.</text>
</comment>
<protein>
    <submittedName>
        <fullName evidence="6">Adenylate kinase</fullName>
    </submittedName>
</protein>
<sequence length="305" mass="32699">MASLPLTNGIIELFRQYDAGGTGEVDKDKLVKVLELVDVPAAIAQKAVDSSEKAAGKVCYQDFFDWVMHPAAPPASGRTIVVLSGPPASGKTTVSAKLAEHLGIPKLTIHDLLRAAIALGSASGRQVEGIMKRGGVVPDPLLMQLVQARVRCRDCNSGFVLDGFPATYSQVKLLDTSLADSGDAVTAAIILDVDADKLHARRAGCWHHRASGRSYHTVWMPPRSLASGEDPCEANMLDDVTGEPLTAKGLSLDEHQQELARRGQEVAEISMHYGDRARRVLANGAPDEVWKALQGVLSHFKPQLS</sequence>
<evidence type="ECO:0000256" key="2">
    <source>
        <dbReference type="ARBA" id="ARBA00022741"/>
    </source>
</evidence>
<dbReference type="Proteomes" id="UP000186817">
    <property type="component" value="Unassembled WGS sequence"/>
</dbReference>
<dbReference type="SUPFAM" id="SSF52540">
    <property type="entry name" value="P-loop containing nucleoside triphosphate hydrolases"/>
    <property type="match status" value="1"/>
</dbReference>
<dbReference type="InterPro" id="IPR011992">
    <property type="entry name" value="EF-hand-dom_pair"/>
</dbReference>
<dbReference type="OMA" id="EDPCEAN"/>
<dbReference type="EMBL" id="LSRX01000727">
    <property type="protein sequence ID" value="OLP90132.1"/>
    <property type="molecule type" value="Genomic_DNA"/>
</dbReference>
<evidence type="ECO:0000256" key="3">
    <source>
        <dbReference type="ARBA" id="ARBA00022777"/>
    </source>
</evidence>
<keyword evidence="7" id="KW-1185">Reference proteome</keyword>
<dbReference type="CDD" id="cd01428">
    <property type="entry name" value="ADK"/>
    <property type="match status" value="1"/>
</dbReference>
<dbReference type="GO" id="GO:0019205">
    <property type="term" value="F:nucleobase-containing compound kinase activity"/>
    <property type="evidence" value="ECO:0007669"/>
    <property type="project" value="InterPro"/>
</dbReference>